<dbReference type="Gene3D" id="2.40.170.20">
    <property type="entry name" value="TonB-dependent receptor, beta-barrel domain"/>
    <property type="match status" value="1"/>
</dbReference>
<dbReference type="Gene3D" id="2.60.40.1120">
    <property type="entry name" value="Carboxypeptidase-like, regulatory domain"/>
    <property type="match status" value="1"/>
</dbReference>
<dbReference type="InterPro" id="IPR008969">
    <property type="entry name" value="CarboxyPept-like_regulatory"/>
</dbReference>
<comment type="similarity">
    <text evidence="7">Belongs to the TonB-dependent receptor family.</text>
</comment>
<dbReference type="EMBL" id="JBHTLD010000290">
    <property type="protein sequence ID" value="MFD1188507.1"/>
    <property type="molecule type" value="Genomic_DNA"/>
</dbReference>
<dbReference type="RefSeq" id="WP_377532232.1">
    <property type="nucleotide sequence ID" value="NZ_JBHTLD010000290.1"/>
</dbReference>
<dbReference type="InterPro" id="IPR037066">
    <property type="entry name" value="Plug_dom_sf"/>
</dbReference>
<reference evidence="11" key="1">
    <citation type="journal article" date="2019" name="Int. J. Syst. Evol. Microbiol.">
        <title>The Global Catalogue of Microorganisms (GCM) 10K type strain sequencing project: providing services to taxonomists for standard genome sequencing and annotation.</title>
        <authorList>
            <consortium name="The Broad Institute Genomics Platform"/>
            <consortium name="The Broad Institute Genome Sequencing Center for Infectious Disease"/>
            <person name="Wu L."/>
            <person name="Ma J."/>
        </authorList>
    </citation>
    <scope>NUCLEOTIDE SEQUENCE [LARGE SCALE GENOMIC DNA]</scope>
    <source>
        <strain evidence="11">JCM 31319</strain>
    </source>
</reference>
<dbReference type="NCBIfam" id="TIGR04056">
    <property type="entry name" value="OMP_RagA_SusC"/>
    <property type="match status" value="1"/>
</dbReference>
<evidence type="ECO:0000256" key="1">
    <source>
        <dbReference type="ARBA" id="ARBA00004571"/>
    </source>
</evidence>
<dbReference type="NCBIfam" id="TIGR04057">
    <property type="entry name" value="SusC_RagA_signa"/>
    <property type="match status" value="1"/>
</dbReference>
<proteinExistence type="inferred from homology"/>
<evidence type="ECO:0000256" key="8">
    <source>
        <dbReference type="SAM" id="SignalP"/>
    </source>
</evidence>
<accession>A0ABW3SVN3</accession>
<dbReference type="SUPFAM" id="SSF49464">
    <property type="entry name" value="Carboxypeptidase regulatory domain-like"/>
    <property type="match status" value="1"/>
</dbReference>
<keyword evidence="11" id="KW-1185">Reference proteome</keyword>
<comment type="subcellular location">
    <subcellularLocation>
        <location evidence="1 7">Cell outer membrane</location>
        <topology evidence="1 7">Multi-pass membrane protein</topology>
    </subcellularLocation>
</comment>
<feature type="chain" id="PRO_5046007975" evidence="8">
    <location>
        <begin position="22"/>
        <end position="1065"/>
    </location>
</feature>
<keyword evidence="2 7" id="KW-0813">Transport</keyword>
<dbReference type="SUPFAM" id="SSF56935">
    <property type="entry name" value="Porins"/>
    <property type="match status" value="1"/>
</dbReference>
<evidence type="ECO:0000313" key="11">
    <source>
        <dbReference type="Proteomes" id="UP001597094"/>
    </source>
</evidence>
<keyword evidence="3 7" id="KW-1134">Transmembrane beta strand</keyword>
<protein>
    <submittedName>
        <fullName evidence="10">SusC/RagA family TonB-linked outer membrane protein</fullName>
    </submittedName>
</protein>
<evidence type="ECO:0000256" key="4">
    <source>
        <dbReference type="ARBA" id="ARBA00022692"/>
    </source>
</evidence>
<dbReference type="InterPro" id="IPR023996">
    <property type="entry name" value="TonB-dep_OMP_SusC/RagA"/>
</dbReference>
<dbReference type="InterPro" id="IPR012910">
    <property type="entry name" value="Plug_dom"/>
</dbReference>
<feature type="signal peptide" evidence="8">
    <location>
        <begin position="1"/>
        <end position="21"/>
    </location>
</feature>
<organism evidence="10 11">
    <name type="scientific">Pontibacter rugosus</name>
    <dbReference type="NCBI Taxonomy" id="1745966"/>
    <lineage>
        <taxon>Bacteria</taxon>
        <taxon>Pseudomonadati</taxon>
        <taxon>Bacteroidota</taxon>
        <taxon>Cytophagia</taxon>
        <taxon>Cytophagales</taxon>
        <taxon>Hymenobacteraceae</taxon>
        <taxon>Pontibacter</taxon>
    </lineage>
</organism>
<evidence type="ECO:0000313" key="10">
    <source>
        <dbReference type="EMBL" id="MFD1188507.1"/>
    </source>
</evidence>
<evidence type="ECO:0000256" key="5">
    <source>
        <dbReference type="ARBA" id="ARBA00023136"/>
    </source>
</evidence>
<dbReference type="Gene3D" id="2.170.130.10">
    <property type="entry name" value="TonB-dependent receptor, plug domain"/>
    <property type="match status" value="1"/>
</dbReference>
<feature type="domain" description="TonB-dependent receptor plug" evidence="9">
    <location>
        <begin position="118"/>
        <end position="223"/>
    </location>
</feature>
<gene>
    <name evidence="10" type="ORF">ACFQ2O_20015</name>
</gene>
<dbReference type="Pfam" id="PF07715">
    <property type="entry name" value="Plug"/>
    <property type="match status" value="1"/>
</dbReference>
<keyword evidence="5 7" id="KW-0472">Membrane</keyword>
<evidence type="ECO:0000256" key="3">
    <source>
        <dbReference type="ARBA" id="ARBA00022452"/>
    </source>
</evidence>
<dbReference type="Pfam" id="PF13715">
    <property type="entry name" value="CarbopepD_reg_2"/>
    <property type="match status" value="1"/>
</dbReference>
<dbReference type="InterPro" id="IPR023997">
    <property type="entry name" value="TonB-dep_OMP_SusC/RagA_CS"/>
</dbReference>
<evidence type="ECO:0000256" key="7">
    <source>
        <dbReference type="PROSITE-ProRule" id="PRU01360"/>
    </source>
</evidence>
<keyword evidence="6 7" id="KW-0998">Cell outer membrane</keyword>
<dbReference type="InterPro" id="IPR039426">
    <property type="entry name" value="TonB-dep_rcpt-like"/>
</dbReference>
<dbReference type="PROSITE" id="PS52016">
    <property type="entry name" value="TONB_DEPENDENT_REC_3"/>
    <property type="match status" value="1"/>
</dbReference>
<keyword evidence="8" id="KW-0732">Signal</keyword>
<keyword evidence="4 7" id="KW-0812">Transmembrane</keyword>
<evidence type="ECO:0000256" key="2">
    <source>
        <dbReference type="ARBA" id="ARBA00022448"/>
    </source>
</evidence>
<evidence type="ECO:0000256" key="6">
    <source>
        <dbReference type="ARBA" id="ARBA00023237"/>
    </source>
</evidence>
<sequence length="1065" mass="116935">MRRLLLISFVMVLTLLQQVYAQSKTVSGTVTDQSTSQGLPGVAVIVKGTTVGTTTGLDGSYTISVPANGSTLIYRFIGYKTVEREIGNAAAINVALGVDDKQLQEVVVVAYGTADKGSFTGAATQISSEKIAQRPVTNITNAIAGQAAGVQANAGSGQPGSGPEIRIRGIGSVNSSNDPLYVVDGSPYPGSIANLNVDDIESISILKDASSTALYGARATNGVVMITTKKGKKGSNQINLKISQGVSERAIKEYDRVNAYEYYPLVWEARRNDLVNLAKDPYSMDDANQISSGLKTLRDGKTGSVNSLLGYNPFNVPANAIVGVDGKINPDAQLLYDDLDWFEPLERTGSRSDYALNYSGGSEKSDYFVSLGYLNEKGYVLRSDYERFTGRVNVNTQATDWLRTGLNVSGTITESNQASTSSSSSYVNPFNFARGMGPIYPVYAHDPTTGAYLLDKNGNKIFDYGNMAELGLPSRGSNASVGRHIVAETQWNDNLYNRNVISARTFAEVKFLQDFKFTTNISVDVSNYLASEFDNNRVGDGAPAGRASRTSSNATTANVNQLLNYSTTFNNRHFVDALVGHENYSYTYKYLYGMRQNLIVEDNTELGNFTTTNSLDSRTDAYRVESYLSRLNYTFDDKYTISGSYRRDGSSRFKSDVRWGDFWSLGASWRLDRESFMTLPEWVGMLKLRGSYGQVGNDALLNSDGTDRYYGYQELYSLGINNAKEPGLLQQDVLGSANLLWESNNSFDIGIEFDLFDRISGSVEYFNRESENLLFLVPLPLSSGLKQKWENIGTMANTGYELQLAADAVKTQDFTWNVSLNASTYKNKLKKLPQEEMITGTKKYMVGKSIYDYWLRDWYGVDSETGAGLFVADKWVEGKTKVLANGDSVTTESSNARYHYAGSAIPDFAGGITNTFTYKNLSLSVLLTYQVGGKVYDANYASLMNGGTQGGALHKDILNRWQKPGDETDVPRMDLTAATQSNAQSDRWLIDASYLNIRSVNLNYLLPSDITSKVFLKNASVFASGENLKLFSKREGMNVNQSYSGVTSNSYIPSRIYTVGLNVTL</sequence>
<name>A0ABW3SVN3_9BACT</name>
<dbReference type="Proteomes" id="UP001597094">
    <property type="component" value="Unassembled WGS sequence"/>
</dbReference>
<dbReference type="InterPro" id="IPR036942">
    <property type="entry name" value="Beta-barrel_TonB_sf"/>
</dbReference>
<comment type="caution">
    <text evidence="10">The sequence shown here is derived from an EMBL/GenBank/DDBJ whole genome shotgun (WGS) entry which is preliminary data.</text>
</comment>
<evidence type="ECO:0000259" key="9">
    <source>
        <dbReference type="Pfam" id="PF07715"/>
    </source>
</evidence>